<keyword evidence="3" id="KW-0540">Nuclease</keyword>
<keyword evidence="2" id="KW-1277">Toxin-antitoxin system</keyword>
<dbReference type="GO" id="GO:0016787">
    <property type="term" value="F:hydrolase activity"/>
    <property type="evidence" value="ECO:0007669"/>
    <property type="project" value="UniProtKB-KW"/>
</dbReference>
<name>A0A0F3ITP3_9PROT</name>
<evidence type="ECO:0000256" key="1">
    <source>
        <dbReference type="ARBA" id="ARBA00006620"/>
    </source>
</evidence>
<organism evidence="8 9">
    <name type="scientific">Elstera litoralis</name>
    <dbReference type="NCBI Taxonomy" id="552518"/>
    <lineage>
        <taxon>Bacteria</taxon>
        <taxon>Pseudomonadati</taxon>
        <taxon>Pseudomonadota</taxon>
        <taxon>Alphaproteobacteria</taxon>
        <taxon>Rhodospirillales</taxon>
        <taxon>Rhodospirillaceae</taxon>
        <taxon>Elstera</taxon>
    </lineage>
</organism>
<dbReference type="GO" id="GO:0003729">
    <property type="term" value="F:mRNA binding"/>
    <property type="evidence" value="ECO:0007669"/>
    <property type="project" value="InterPro"/>
</dbReference>
<proteinExistence type="inferred from homology"/>
<evidence type="ECO:0000256" key="4">
    <source>
        <dbReference type="ARBA" id="ARBA00022759"/>
    </source>
</evidence>
<comment type="similarity">
    <text evidence="1">Belongs to the HicA mRNA interferase family.</text>
</comment>
<evidence type="ECO:0000256" key="5">
    <source>
        <dbReference type="ARBA" id="ARBA00022801"/>
    </source>
</evidence>
<dbReference type="GO" id="GO:0004519">
    <property type="term" value="F:endonuclease activity"/>
    <property type="evidence" value="ECO:0007669"/>
    <property type="project" value="UniProtKB-KW"/>
</dbReference>
<dbReference type="Gene3D" id="3.30.920.30">
    <property type="entry name" value="Hypothetical protein"/>
    <property type="match status" value="1"/>
</dbReference>
<keyword evidence="9" id="KW-1185">Reference proteome</keyword>
<dbReference type="OrthoDB" id="5522355at2"/>
<evidence type="ECO:0000313" key="8">
    <source>
        <dbReference type="EMBL" id="KJV08984.1"/>
    </source>
</evidence>
<keyword evidence="6" id="KW-0694">RNA-binding</keyword>
<keyword evidence="4" id="KW-0255">Endonuclease</keyword>
<evidence type="ECO:0000256" key="2">
    <source>
        <dbReference type="ARBA" id="ARBA00022649"/>
    </source>
</evidence>
<dbReference type="InterPro" id="IPR012933">
    <property type="entry name" value="HicA_mRNA_interferase"/>
</dbReference>
<gene>
    <name evidence="8" type="ORF">VZ95_14285</name>
</gene>
<keyword evidence="7" id="KW-0346">Stress response</keyword>
<dbReference type="RefSeq" id="WP_045776454.1">
    <property type="nucleotide sequence ID" value="NZ_LAJY01000395.1"/>
</dbReference>
<reference evidence="8 9" key="1">
    <citation type="submission" date="2015-03" db="EMBL/GenBank/DDBJ databases">
        <title>Draft genome sequence of Elstera litoralis.</title>
        <authorList>
            <person name="Rahalkar M.C."/>
            <person name="Dhakephalkar P.K."/>
            <person name="Pore S.D."/>
            <person name="Arora P."/>
            <person name="Kapse N.G."/>
            <person name="Pandit P.S."/>
        </authorList>
    </citation>
    <scope>NUCLEOTIDE SEQUENCE [LARGE SCALE GENOMIC DNA]</scope>
    <source>
        <strain evidence="8 9">Dia-1</strain>
    </source>
</reference>
<evidence type="ECO:0000313" key="9">
    <source>
        <dbReference type="Proteomes" id="UP000033774"/>
    </source>
</evidence>
<evidence type="ECO:0000256" key="3">
    <source>
        <dbReference type="ARBA" id="ARBA00022722"/>
    </source>
</evidence>
<accession>A0A0F3ITP3</accession>
<evidence type="ECO:0008006" key="10">
    <source>
        <dbReference type="Google" id="ProtNLM"/>
    </source>
</evidence>
<evidence type="ECO:0000256" key="6">
    <source>
        <dbReference type="ARBA" id="ARBA00022884"/>
    </source>
</evidence>
<keyword evidence="5" id="KW-0378">Hydrolase</keyword>
<dbReference type="InterPro" id="IPR038570">
    <property type="entry name" value="HicA_sf"/>
</dbReference>
<evidence type="ECO:0000256" key="7">
    <source>
        <dbReference type="ARBA" id="ARBA00023016"/>
    </source>
</evidence>
<protein>
    <recommendedName>
        <fullName evidence="10">Periplasmic or secreted lipoprotein</fullName>
    </recommendedName>
</protein>
<dbReference type="AlphaFoldDB" id="A0A0F3ITP3"/>
<comment type="caution">
    <text evidence="8">The sequence shown here is derived from an EMBL/GenBank/DDBJ whole genome shotgun (WGS) entry which is preliminary data.</text>
</comment>
<sequence>MKTSELKRYLRSLGIIVTPMGATGHLSLLNPGNGRRSVMPSHGSRKELATGTVHKILKDLGLK</sequence>
<dbReference type="EMBL" id="LAJY01000395">
    <property type="protein sequence ID" value="KJV08984.1"/>
    <property type="molecule type" value="Genomic_DNA"/>
</dbReference>
<dbReference type="Proteomes" id="UP000033774">
    <property type="component" value="Unassembled WGS sequence"/>
</dbReference>
<dbReference type="SUPFAM" id="SSF54786">
    <property type="entry name" value="YcfA/nrd intein domain"/>
    <property type="match status" value="1"/>
</dbReference>
<dbReference type="Pfam" id="PF07927">
    <property type="entry name" value="HicA_toxin"/>
    <property type="match status" value="1"/>
</dbReference>